<evidence type="ECO:0000313" key="2">
    <source>
        <dbReference type="Proteomes" id="UP000092445"/>
    </source>
</evidence>
<dbReference type="Proteomes" id="UP000092445">
    <property type="component" value="Unassembled WGS sequence"/>
</dbReference>
<dbReference type="VEuPathDB" id="VectorBase:GPAI028449"/>
<name>A0A1A9ZXV7_GLOPL</name>
<reference evidence="2" key="1">
    <citation type="submission" date="2014-03" db="EMBL/GenBank/DDBJ databases">
        <authorList>
            <person name="Aksoy S."/>
            <person name="Warren W."/>
            <person name="Wilson R.K."/>
        </authorList>
    </citation>
    <scope>NUCLEOTIDE SEQUENCE [LARGE SCALE GENOMIC DNA]</scope>
    <source>
        <strain evidence="2">IAEA</strain>
    </source>
</reference>
<proteinExistence type="predicted"/>
<evidence type="ECO:0000313" key="1">
    <source>
        <dbReference type="EnsemblMetazoa" id="GPAI028449-PA"/>
    </source>
</evidence>
<organism evidence="1 2">
    <name type="scientific">Glossina pallidipes</name>
    <name type="common">Tsetse fly</name>
    <dbReference type="NCBI Taxonomy" id="7398"/>
    <lineage>
        <taxon>Eukaryota</taxon>
        <taxon>Metazoa</taxon>
        <taxon>Ecdysozoa</taxon>
        <taxon>Arthropoda</taxon>
        <taxon>Hexapoda</taxon>
        <taxon>Insecta</taxon>
        <taxon>Pterygota</taxon>
        <taxon>Neoptera</taxon>
        <taxon>Endopterygota</taxon>
        <taxon>Diptera</taxon>
        <taxon>Brachycera</taxon>
        <taxon>Muscomorpha</taxon>
        <taxon>Hippoboscoidea</taxon>
        <taxon>Glossinidae</taxon>
        <taxon>Glossina</taxon>
    </lineage>
</organism>
<dbReference type="EnsemblMetazoa" id="GPAI028449-RA">
    <property type="protein sequence ID" value="GPAI028449-PA"/>
    <property type="gene ID" value="GPAI028449"/>
</dbReference>
<sequence length="133" mass="15124">MDLYVGIKTSDVAAITYATDKGSNGDKTPFAAMRSNGRGQLWTDSFAFLNQKKKGTMVPNKMISLSDRIFCNTNELRPRLRRSSFISQQLVPLHNLCSQRHREKKKIAEGHNLSHSPQESCKKNSKAFMWGKY</sequence>
<protein>
    <submittedName>
        <fullName evidence="1">Uncharacterized protein</fullName>
    </submittedName>
</protein>
<reference evidence="1" key="2">
    <citation type="submission" date="2020-05" db="UniProtKB">
        <authorList>
            <consortium name="EnsemblMetazoa"/>
        </authorList>
    </citation>
    <scope>IDENTIFICATION</scope>
    <source>
        <strain evidence="1">IAEA</strain>
    </source>
</reference>
<dbReference type="AlphaFoldDB" id="A0A1A9ZXV7"/>
<accession>A0A1A9ZXV7</accession>
<keyword evidence="2" id="KW-1185">Reference proteome</keyword>